<name>A0A821DAK8_9BILA</name>
<proteinExistence type="predicted"/>
<keyword evidence="8" id="KW-1185">Reference proteome</keyword>
<dbReference type="Proteomes" id="UP000663848">
    <property type="component" value="Unassembled WGS sequence"/>
</dbReference>
<evidence type="ECO:0000313" key="7">
    <source>
        <dbReference type="Proteomes" id="UP000663862"/>
    </source>
</evidence>
<evidence type="ECO:0000313" key="4">
    <source>
        <dbReference type="EMBL" id="CAF4504593.1"/>
    </source>
</evidence>
<dbReference type="AlphaFoldDB" id="A0A821DAK8"/>
<evidence type="ECO:0000313" key="2">
    <source>
        <dbReference type="EMBL" id="CAF3617956.1"/>
    </source>
</evidence>
<dbReference type="Proteomes" id="UP000663825">
    <property type="component" value="Unassembled WGS sequence"/>
</dbReference>
<dbReference type="EMBL" id="CAJOBO010003833">
    <property type="protein sequence ID" value="CAF4504593.1"/>
    <property type="molecule type" value="Genomic_DNA"/>
</dbReference>
<evidence type="ECO:0000313" key="8">
    <source>
        <dbReference type="Proteomes" id="UP000663873"/>
    </source>
</evidence>
<dbReference type="Proteomes" id="UP000663862">
    <property type="component" value="Unassembled WGS sequence"/>
</dbReference>
<evidence type="ECO:0000313" key="5">
    <source>
        <dbReference type="EMBL" id="CAF4618723.1"/>
    </source>
</evidence>
<dbReference type="EMBL" id="CAJOBR010008305">
    <property type="protein sequence ID" value="CAF4877370.1"/>
    <property type="molecule type" value="Genomic_DNA"/>
</dbReference>
<dbReference type="EMBL" id="CAJNYT010003928">
    <property type="protein sequence ID" value="CAF3617956.1"/>
    <property type="molecule type" value="Genomic_DNA"/>
</dbReference>
<evidence type="ECO:0000313" key="1">
    <source>
        <dbReference type="EMBL" id="CAF3376845.1"/>
    </source>
</evidence>
<comment type="caution">
    <text evidence="5">The sequence shown here is derived from an EMBL/GenBank/DDBJ whole genome shotgun (WGS) entry which is preliminary data.</text>
</comment>
<dbReference type="Proteomes" id="UP000663872">
    <property type="component" value="Unassembled WGS sequence"/>
</dbReference>
<organism evidence="5 7">
    <name type="scientific">Rotaria socialis</name>
    <dbReference type="NCBI Taxonomy" id="392032"/>
    <lineage>
        <taxon>Eukaryota</taxon>
        <taxon>Metazoa</taxon>
        <taxon>Spiralia</taxon>
        <taxon>Gnathifera</taxon>
        <taxon>Rotifera</taxon>
        <taxon>Eurotatoria</taxon>
        <taxon>Bdelloidea</taxon>
        <taxon>Philodinida</taxon>
        <taxon>Philodinidae</taxon>
        <taxon>Rotaria</taxon>
    </lineage>
</organism>
<dbReference type="EMBL" id="CAJNXB010004460">
    <property type="protein sequence ID" value="CAF3376845.1"/>
    <property type="molecule type" value="Genomic_DNA"/>
</dbReference>
<evidence type="ECO:0000313" key="6">
    <source>
        <dbReference type="EMBL" id="CAF4877370.1"/>
    </source>
</evidence>
<dbReference type="EMBL" id="CAJOBQ010003824">
    <property type="protein sequence ID" value="CAF4618723.1"/>
    <property type="molecule type" value="Genomic_DNA"/>
</dbReference>
<gene>
    <name evidence="2" type="ORF">GRG538_LOCUS23518</name>
    <name evidence="4" type="ORF">HFQ381_LOCUS28024</name>
    <name evidence="6" type="ORF">QYT958_LOCUS29100</name>
    <name evidence="1" type="ORF">TIS948_LOCUS25573</name>
    <name evidence="5" type="ORF">TSG867_LOCUS28902</name>
    <name evidence="3" type="ORF">UJA718_LOCUS21973</name>
</gene>
<protein>
    <submittedName>
        <fullName evidence="5">Uncharacterized protein</fullName>
    </submittedName>
</protein>
<sequence>MAYQRNVDSACPVADDLERDWIENFPPGRNVTAEVYYGPHFIGFNNQSFDCHPEGDAVLFKNSLLNFEIDTHHKPVNQTVRPSVIDSFTFTVKSEKIQYQVDNGQFTVNGKVPKFINNWIFLREAETAIVMESGNKFHIYTGIGPRLTVYNCSCYNLNATLTLPRTHAENAEPSLFGNLKGEHGKIVQPTGSF</sequence>
<dbReference type="Proteomes" id="UP000663873">
    <property type="component" value="Unassembled WGS sequence"/>
</dbReference>
<evidence type="ECO:0000313" key="3">
    <source>
        <dbReference type="EMBL" id="CAF4439412.1"/>
    </source>
</evidence>
<reference evidence="5" key="1">
    <citation type="submission" date="2021-02" db="EMBL/GenBank/DDBJ databases">
        <authorList>
            <person name="Nowell W R."/>
        </authorList>
    </citation>
    <scope>NUCLEOTIDE SEQUENCE</scope>
</reference>
<dbReference type="Proteomes" id="UP000663851">
    <property type="component" value="Unassembled WGS sequence"/>
</dbReference>
<dbReference type="EMBL" id="CAJOBP010004413">
    <property type="protein sequence ID" value="CAF4439412.1"/>
    <property type="molecule type" value="Genomic_DNA"/>
</dbReference>
<accession>A0A821DAK8</accession>